<evidence type="ECO:0000313" key="6">
    <source>
        <dbReference type="Proteomes" id="UP000676336"/>
    </source>
</evidence>
<dbReference type="Proteomes" id="UP000676336">
    <property type="component" value="Unassembled WGS sequence"/>
</dbReference>
<evidence type="ECO:0000313" key="5">
    <source>
        <dbReference type="EMBL" id="CAF5208336.1"/>
    </source>
</evidence>
<dbReference type="InterPro" id="IPR032270">
    <property type="entry name" value="AMPK_C"/>
</dbReference>
<gene>
    <name evidence="5" type="ORF">SMN809_LOCUS77582</name>
</gene>
<evidence type="ECO:0000259" key="4">
    <source>
        <dbReference type="Pfam" id="PF16579"/>
    </source>
</evidence>
<feature type="domain" description="AMPK C-terminal adenylate sensor" evidence="4">
    <location>
        <begin position="70"/>
        <end position="96"/>
    </location>
</feature>
<protein>
    <recommendedName>
        <fullName evidence="4">AMPK C-terminal adenylate sensor domain-containing protein</fullName>
    </recommendedName>
</protein>
<reference evidence="5" key="1">
    <citation type="submission" date="2021-02" db="EMBL/GenBank/DDBJ databases">
        <authorList>
            <person name="Nowell W R."/>
        </authorList>
    </citation>
    <scope>NUCLEOTIDE SEQUENCE</scope>
</reference>
<dbReference type="Pfam" id="PF16579">
    <property type="entry name" value="AdenylateSensor"/>
    <property type="match status" value="1"/>
</dbReference>
<feature type="compositionally biased region" description="Low complexity" evidence="3">
    <location>
        <begin position="27"/>
        <end position="43"/>
    </location>
</feature>
<comment type="caution">
    <text evidence="5">The sequence shown here is derived from an EMBL/GenBank/DDBJ whole genome shotgun (WGS) entry which is preliminary data.</text>
</comment>
<feature type="compositionally biased region" description="Low complexity" evidence="3">
    <location>
        <begin position="51"/>
        <end position="66"/>
    </location>
</feature>
<name>A0A8S3IW33_9BILA</name>
<feature type="non-terminal residue" evidence="5">
    <location>
        <position position="1"/>
    </location>
</feature>
<dbReference type="EMBL" id="CAJOBI010337713">
    <property type="protein sequence ID" value="CAF5208336.1"/>
    <property type="molecule type" value="Genomic_DNA"/>
</dbReference>
<proteinExistence type="predicted"/>
<dbReference type="InterPro" id="IPR028375">
    <property type="entry name" value="KA1/Ssp2_C"/>
</dbReference>
<keyword evidence="1" id="KW-0547">Nucleotide-binding</keyword>
<keyword evidence="2" id="KW-0067">ATP-binding</keyword>
<sequence length="99" mass="10703">KSSPIRPHPEKMPTLKDLSVTLDPIDTHNLTNSSSNNANTTHQHLSHSQKSLGSTTGNSGSGAASLKKAKWHLGIRSQSKPQDIMNEVFKAMKELGMVS</sequence>
<dbReference type="AlphaFoldDB" id="A0A8S3IW33"/>
<feature type="region of interest" description="Disordered" evidence="3">
    <location>
        <begin position="1"/>
        <end position="67"/>
    </location>
</feature>
<accession>A0A8S3IW33</accession>
<evidence type="ECO:0000256" key="3">
    <source>
        <dbReference type="SAM" id="MobiDB-lite"/>
    </source>
</evidence>
<dbReference type="Gene3D" id="3.30.310.80">
    <property type="entry name" value="Kinase associated domain 1, KA1"/>
    <property type="match status" value="1"/>
</dbReference>
<evidence type="ECO:0000256" key="1">
    <source>
        <dbReference type="ARBA" id="ARBA00022741"/>
    </source>
</evidence>
<dbReference type="GO" id="GO:0005524">
    <property type="term" value="F:ATP binding"/>
    <property type="evidence" value="ECO:0007669"/>
    <property type="project" value="UniProtKB-KW"/>
</dbReference>
<dbReference type="SUPFAM" id="SSF103243">
    <property type="entry name" value="KA1-like"/>
    <property type="match status" value="1"/>
</dbReference>
<organism evidence="5 6">
    <name type="scientific">Rotaria magnacalcarata</name>
    <dbReference type="NCBI Taxonomy" id="392030"/>
    <lineage>
        <taxon>Eukaryota</taxon>
        <taxon>Metazoa</taxon>
        <taxon>Spiralia</taxon>
        <taxon>Gnathifera</taxon>
        <taxon>Rotifera</taxon>
        <taxon>Eurotatoria</taxon>
        <taxon>Bdelloidea</taxon>
        <taxon>Philodinida</taxon>
        <taxon>Philodinidae</taxon>
        <taxon>Rotaria</taxon>
    </lineage>
</organism>
<evidence type="ECO:0000256" key="2">
    <source>
        <dbReference type="ARBA" id="ARBA00022840"/>
    </source>
</evidence>